<dbReference type="Proteomes" id="UP000031327">
    <property type="component" value="Unassembled WGS sequence"/>
</dbReference>
<feature type="chain" id="PRO_5002153706" description="DUF6265 domain-containing protein" evidence="1">
    <location>
        <begin position="20"/>
        <end position="154"/>
    </location>
</feature>
<keyword evidence="1" id="KW-0732">Signal</keyword>
<comment type="caution">
    <text evidence="3">The sequence shown here is derived from an EMBL/GenBank/DDBJ whole genome shotgun (WGS) entry which is preliminary data.</text>
</comment>
<feature type="domain" description="DUF6265" evidence="2">
    <location>
        <begin position="31"/>
        <end position="140"/>
    </location>
</feature>
<proteinExistence type="predicted"/>
<accession>A0A0C1MIS4</accession>
<sequence length="154" mass="17493">MFKVVSLVTLLCFAYHTQAQTKTCDSLESLAWLLGNWSAHNSKLKIDESWEKISNQTFEGSGQTYSIKKDKIVSKETLRLVEMSGEVFYIAKVSSNELPVAFKLTYCTADTHVFENSKHDFPKKLRYQRFANNKMKVSVSGDNGKGFSIDFISN</sequence>
<organism evidence="3 4">
    <name type="scientific">Pseudoalteromonas luteoviolacea</name>
    <dbReference type="NCBI Taxonomy" id="43657"/>
    <lineage>
        <taxon>Bacteria</taxon>
        <taxon>Pseudomonadati</taxon>
        <taxon>Pseudomonadota</taxon>
        <taxon>Gammaproteobacteria</taxon>
        <taxon>Alteromonadales</taxon>
        <taxon>Pseudoalteromonadaceae</taxon>
        <taxon>Pseudoalteromonas</taxon>
    </lineage>
</organism>
<evidence type="ECO:0000313" key="3">
    <source>
        <dbReference type="EMBL" id="KID56904.1"/>
    </source>
</evidence>
<evidence type="ECO:0000256" key="1">
    <source>
        <dbReference type="SAM" id="SignalP"/>
    </source>
</evidence>
<name>A0A0C1MIS4_9GAMM</name>
<dbReference type="Pfam" id="PF19780">
    <property type="entry name" value="DUF6265"/>
    <property type="match status" value="1"/>
</dbReference>
<dbReference type="RefSeq" id="WP_039609965.1">
    <property type="nucleotide sequence ID" value="NZ_JWIC01000006.1"/>
</dbReference>
<evidence type="ECO:0000313" key="4">
    <source>
        <dbReference type="Proteomes" id="UP000031327"/>
    </source>
</evidence>
<dbReference type="OrthoDB" id="5382295at2"/>
<gene>
    <name evidence="3" type="ORF">JF50_13530</name>
</gene>
<dbReference type="AlphaFoldDB" id="A0A0C1MIS4"/>
<feature type="signal peptide" evidence="1">
    <location>
        <begin position="1"/>
        <end position="19"/>
    </location>
</feature>
<evidence type="ECO:0000259" key="2">
    <source>
        <dbReference type="Pfam" id="PF19780"/>
    </source>
</evidence>
<dbReference type="EMBL" id="JWIC01000006">
    <property type="protein sequence ID" value="KID56904.1"/>
    <property type="molecule type" value="Genomic_DNA"/>
</dbReference>
<reference evidence="3 4" key="1">
    <citation type="submission" date="2014-12" db="EMBL/GenBank/DDBJ databases">
        <title>Draft Genome Sequence of Pseudoalteromonas luteoviolacea HI1.</title>
        <authorList>
            <person name="Asahina A.Y."/>
            <person name="Hadfield M.G."/>
        </authorList>
    </citation>
    <scope>NUCLEOTIDE SEQUENCE [LARGE SCALE GENOMIC DNA]</scope>
    <source>
        <strain evidence="3 4">HI1</strain>
    </source>
</reference>
<dbReference type="InterPro" id="IPR046232">
    <property type="entry name" value="DUF6265"/>
</dbReference>
<protein>
    <recommendedName>
        <fullName evidence="2">DUF6265 domain-containing protein</fullName>
    </recommendedName>
</protein>